<feature type="compositionally biased region" description="Low complexity" evidence="1">
    <location>
        <begin position="264"/>
        <end position="289"/>
    </location>
</feature>
<proteinExistence type="predicted"/>
<comment type="caution">
    <text evidence="2">The sequence shown here is derived from an EMBL/GenBank/DDBJ whole genome shotgun (WGS) entry which is preliminary data.</text>
</comment>
<feature type="compositionally biased region" description="Polar residues" evidence="1">
    <location>
        <begin position="328"/>
        <end position="343"/>
    </location>
</feature>
<keyword evidence="3" id="KW-1185">Reference proteome</keyword>
<feature type="compositionally biased region" description="Basic and acidic residues" evidence="1">
    <location>
        <begin position="170"/>
        <end position="193"/>
    </location>
</feature>
<accession>A0A9N8D7E8</accession>
<reference evidence="2" key="1">
    <citation type="submission" date="2020-06" db="EMBL/GenBank/DDBJ databases">
        <authorList>
            <consortium name="Plant Systems Biology data submission"/>
        </authorList>
    </citation>
    <scope>NUCLEOTIDE SEQUENCE</scope>
    <source>
        <strain evidence="2">D6</strain>
    </source>
</reference>
<feature type="compositionally biased region" description="Polar residues" evidence="1">
    <location>
        <begin position="227"/>
        <end position="256"/>
    </location>
</feature>
<name>A0A9N8D7E8_9STRA</name>
<dbReference type="EMBL" id="CAICTM010000024">
    <property type="protein sequence ID" value="CAB9497722.1"/>
    <property type="molecule type" value="Genomic_DNA"/>
</dbReference>
<organism evidence="2 3">
    <name type="scientific">Seminavis robusta</name>
    <dbReference type="NCBI Taxonomy" id="568900"/>
    <lineage>
        <taxon>Eukaryota</taxon>
        <taxon>Sar</taxon>
        <taxon>Stramenopiles</taxon>
        <taxon>Ochrophyta</taxon>
        <taxon>Bacillariophyta</taxon>
        <taxon>Bacillariophyceae</taxon>
        <taxon>Bacillariophycidae</taxon>
        <taxon>Naviculales</taxon>
        <taxon>Naviculaceae</taxon>
        <taxon>Seminavis</taxon>
    </lineage>
</organism>
<dbReference type="Proteomes" id="UP001153069">
    <property type="component" value="Unassembled WGS sequence"/>
</dbReference>
<feature type="region of interest" description="Disordered" evidence="1">
    <location>
        <begin position="150"/>
        <end position="348"/>
    </location>
</feature>
<evidence type="ECO:0000256" key="1">
    <source>
        <dbReference type="SAM" id="MobiDB-lite"/>
    </source>
</evidence>
<sequence length="481" mass="51657">MAVSPRRVSSVSIGLENTLEMTNMLMNRDSGPFGRSRRRRASLTAFVGNMHSPKPSDDNMMSSSCHGTSARRSSMAVDTSKATSRLATSGNALDMDASLSGIGNRKKKAIRRATSFQHSSVSLDHGAALDNHAHLAASDDDMDEKLRALSVRKSSRRSPTRKNSSSSTIVKEKAEDEQRGHDSEHPNHFHDDSCANASGSCPHERTSSKSSTKKDKKSRRGSKGTPVATNSLTRVRRVASNNDIMDQSSDGTNQDTTCRRSKSGSKLSSSSRKSGNENSSQVNRSWSSSSKKKSSSGTKDRLMSPNRSSSSGRSGLNLSSSRHGKRSPTGSNAKATPRQQRNSAATRAKAAATALLVTSPALEDDDTVQGSTSVDAAIHSAQSPPPPPRRHNPAETWICECGYELRLCMKFCGMCARPQNWVCGKCQFGENIQCFRFCGGCAAPRKLEKPHRSQCGNNSDASNGDVDAPTSPMSVADLGED</sequence>
<feature type="region of interest" description="Disordered" evidence="1">
    <location>
        <begin position="48"/>
        <end position="85"/>
    </location>
</feature>
<evidence type="ECO:0000313" key="2">
    <source>
        <dbReference type="EMBL" id="CAB9497722.1"/>
    </source>
</evidence>
<protein>
    <submittedName>
        <fullName evidence="2">Uncharacterized protein</fullName>
    </submittedName>
</protein>
<evidence type="ECO:0000313" key="3">
    <source>
        <dbReference type="Proteomes" id="UP001153069"/>
    </source>
</evidence>
<dbReference type="AlphaFoldDB" id="A0A9N8D7E8"/>
<feature type="compositionally biased region" description="Polar residues" evidence="1">
    <location>
        <begin position="59"/>
        <end position="85"/>
    </location>
</feature>
<feature type="compositionally biased region" description="Low complexity" evidence="1">
    <location>
        <begin position="306"/>
        <end position="321"/>
    </location>
</feature>
<feature type="region of interest" description="Disordered" evidence="1">
    <location>
        <begin position="448"/>
        <end position="481"/>
    </location>
</feature>
<gene>
    <name evidence="2" type="ORF">SEMRO_24_G016660.1</name>
</gene>